<name>A0AAC9PRT2_9PSEU</name>
<dbReference type="RefSeq" id="WP_075740217.1">
    <property type="nucleotide sequence ID" value="NZ_CP016076.1"/>
</dbReference>
<dbReference type="KEGG" id="acad:UA74_11210"/>
<evidence type="ECO:0000259" key="1">
    <source>
        <dbReference type="Pfam" id="PF04149"/>
    </source>
</evidence>
<evidence type="ECO:0000313" key="2">
    <source>
        <dbReference type="EMBL" id="APU14302.1"/>
    </source>
</evidence>
<evidence type="ECO:0000313" key="3">
    <source>
        <dbReference type="Proteomes" id="UP000185511"/>
    </source>
</evidence>
<gene>
    <name evidence="2" type="ORF">UA74_11210</name>
</gene>
<dbReference type="Proteomes" id="UP000185511">
    <property type="component" value="Chromosome"/>
</dbReference>
<dbReference type="AlphaFoldDB" id="A0AAC9PRT2"/>
<accession>A0AAC9PRT2</accession>
<dbReference type="InterPro" id="IPR007278">
    <property type="entry name" value="DUF397"/>
</dbReference>
<dbReference type="Pfam" id="PF04149">
    <property type="entry name" value="DUF397"/>
    <property type="match status" value="1"/>
</dbReference>
<protein>
    <submittedName>
        <fullName evidence="2">DUF397 family protein</fullName>
    </submittedName>
</protein>
<organism evidence="2 3">
    <name type="scientific">Actinoalloteichus fjordicus</name>
    <dbReference type="NCBI Taxonomy" id="1612552"/>
    <lineage>
        <taxon>Bacteria</taxon>
        <taxon>Bacillati</taxon>
        <taxon>Actinomycetota</taxon>
        <taxon>Actinomycetes</taxon>
        <taxon>Pseudonocardiales</taxon>
        <taxon>Pseudonocardiaceae</taxon>
        <taxon>Actinoalloteichus</taxon>
    </lineage>
</organism>
<proteinExistence type="predicted"/>
<keyword evidence="3" id="KW-1185">Reference proteome</keyword>
<reference evidence="3" key="1">
    <citation type="submission" date="2016-06" db="EMBL/GenBank/DDBJ databases">
        <title>Complete genome sequence of Actinoalloteichus fjordicus DSM 46855 (=ADI127-17), type strain of the new species Actinoalloteichus fjordicus.</title>
        <authorList>
            <person name="Ruckert C."/>
            <person name="Nouioui I."/>
            <person name="Willmese J."/>
            <person name="van Wezel G."/>
            <person name="Klenk H.-P."/>
            <person name="Kalinowski J."/>
            <person name="Zotchev S.B."/>
        </authorList>
    </citation>
    <scope>NUCLEOTIDE SEQUENCE [LARGE SCALE GENOMIC DNA]</scope>
    <source>
        <strain evidence="3">ADI127-7</strain>
    </source>
</reference>
<dbReference type="EMBL" id="CP016076">
    <property type="protein sequence ID" value="APU14302.1"/>
    <property type="molecule type" value="Genomic_DNA"/>
</dbReference>
<feature type="domain" description="DUF397" evidence="1">
    <location>
        <begin position="6"/>
        <end position="55"/>
    </location>
</feature>
<sequence>MPYDTGWFTSSRTTPASNNCVEVRMTEPTVFVRDSKNPGGGVLAVTPAAWAAFLRRSAG</sequence>